<protein>
    <submittedName>
        <fullName evidence="2">Uncharacterized protein</fullName>
    </submittedName>
</protein>
<feature type="signal peptide" evidence="1">
    <location>
        <begin position="1"/>
        <end position="25"/>
    </location>
</feature>
<organism evidence="2 3">
    <name type="scientific">Flavobacterium pisciphilum</name>
    <dbReference type="NCBI Taxonomy" id="2893755"/>
    <lineage>
        <taxon>Bacteria</taxon>
        <taxon>Pseudomonadati</taxon>
        <taxon>Bacteroidota</taxon>
        <taxon>Flavobacteriia</taxon>
        <taxon>Flavobacteriales</taxon>
        <taxon>Flavobacteriaceae</taxon>
        <taxon>Flavobacterium</taxon>
    </lineage>
</organism>
<proteinExistence type="predicted"/>
<feature type="chain" id="PRO_5045955158" evidence="1">
    <location>
        <begin position="26"/>
        <end position="183"/>
    </location>
</feature>
<accession>A0ABS8N0L8</accession>
<dbReference type="PROSITE" id="PS51257">
    <property type="entry name" value="PROKAR_LIPOPROTEIN"/>
    <property type="match status" value="1"/>
</dbReference>
<comment type="caution">
    <text evidence="2">The sequence shown here is derived from an EMBL/GenBank/DDBJ whole genome shotgun (WGS) entry which is preliminary data.</text>
</comment>
<reference evidence="2" key="1">
    <citation type="submission" date="2021-11" db="EMBL/GenBank/DDBJ databases">
        <title>Description of novel Flavobacterium species.</title>
        <authorList>
            <person name="Saticioglu I.B."/>
            <person name="Ay H."/>
            <person name="Altun S."/>
            <person name="Duman M."/>
        </authorList>
    </citation>
    <scope>NUCLEOTIDE SEQUENCE</scope>
    <source>
        <strain evidence="2">F-65</strain>
    </source>
</reference>
<keyword evidence="3" id="KW-1185">Reference proteome</keyword>
<dbReference type="RefSeq" id="WP_229990547.1">
    <property type="nucleotide sequence ID" value="NZ_JAJJMO010000001.1"/>
</dbReference>
<dbReference type="Proteomes" id="UP001430919">
    <property type="component" value="Unassembled WGS sequence"/>
</dbReference>
<keyword evidence="1" id="KW-0732">Signal</keyword>
<evidence type="ECO:0000313" key="3">
    <source>
        <dbReference type="Proteomes" id="UP001430919"/>
    </source>
</evidence>
<evidence type="ECO:0000313" key="2">
    <source>
        <dbReference type="EMBL" id="MCC9073635.1"/>
    </source>
</evidence>
<dbReference type="EMBL" id="JAJJMO010000001">
    <property type="protein sequence ID" value="MCC9073635.1"/>
    <property type="molecule type" value="Genomic_DNA"/>
</dbReference>
<evidence type="ECO:0000256" key="1">
    <source>
        <dbReference type="SAM" id="SignalP"/>
    </source>
</evidence>
<gene>
    <name evidence="2" type="ORF">LNQ49_18815</name>
</gene>
<name>A0ABS8N0L8_9FLAO</name>
<sequence length="183" mass="21134">MKSYPHNRFLRLIIVAILFCSCASDLDFEQTKDLTLEPVFVANLTYFDVKANQFVDNGTEQDVFFDVQDFDVFGDRFFRDNLRKAEFNFEIENTIQRAYIVDFVFLDENNQVVHDTKINVPAYANTPNIVKYTDVFENESLDSLKKSVKLEIRVMMLAGIPLTADSPGNLKLRSGATLYFEIK</sequence>